<feature type="transmembrane region" description="Helical" evidence="5">
    <location>
        <begin position="216"/>
        <end position="237"/>
    </location>
</feature>
<dbReference type="InterPro" id="IPR020846">
    <property type="entry name" value="MFS_dom"/>
</dbReference>
<keyword evidence="8" id="KW-1185">Reference proteome</keyword>
<accession>A0A853DP58</accession>
<sequence>MTQTALDRRALVRWRNAITAAFGLGGVTIATWGPRLPELMRELDIDTPTVGILIACSTVGSIAGLGISTPLLGRLGGRWAVSTALLTIAGSLVLMGGALLAQSVPLVALGFVTVGLGIGTLDVLINVEGAAIEQAAAKTLMPLMHAAWSVGAAVGSGIGAACAALGIAPSAQFMALGVVVVVVTLAMARAIPAAAPEAVADDAPRPPVAARVRQWLRGWMDVRLLVIGVVMLGVELGEGSANTWLTLSVKDDHGQTAAIAALFFTIFAASEAATRIFGGPVVDRLGRVATIRWTTALGIAGLLLFILGGELWMVLVGVVLWAVGVSMGFPLGMSAAAEGGGNAAARVSVVASIGYIANLAGPPVLGLVAHSTGLLGALWLVVALMAAAFISAPALRPRVARGAPAPAPVNSGE</sequence>
<dbReference type="GO" id="GO:0022857">
    <property type="term" value="F:transmembrane transporter activity"/>
    <property type="evidence" value="ECO:0007669"/>
    <property type="project" value="InterPro"/>
</dbReference>
<evidence type="ECO:0000256" key="4">
    <source>
        <dbReference type="ARBA" id="ARBA00023136"/>
    </source>
</evidence>
<evidence type="ECO:0000256" key="3">
    <source>
        <dbReference type="ARBA" id="ARBA00022989"/>
    </source>
</evidence>
<feature type="transmembrane region" description="Helical" evidence="5">
    <location>
        <begin position="257"/>
        <end position="277"/>
    </location>
</feature>
<comment type="subcellular location">
    <subcellularLocation>
        <location evidence="1">Cell membrane</location>
        <topology evidence="1">Multi-pass membrane protein</topology>
    </subcellularLocation>
</comment>
<keyword evidence="3 5" id="KW-1133">Transmembrane helix</keyword>
<dbReference type="PROSITE" id="PS50850">
    <property type="entry name" value="MFS"/>
    <property type="match status" value="1"/>
</dbReference>
<feature type="transmembrane region" description="Helical" evidence="5">
    <location>
        <begin position="312"/>
        <end position="331"/>
    </location>
</feature>
<dbReference type="RefSeq" id="WP_179701039.1">
    <property type="nucleotide sequence ID" value="NZ_BAAAHA010000006.1"/>
</dbReference>
<evidence type="ECO:0000313" key="7">
    <source>
        <dbReference type="EMBL" id="NYK10268.1"/>
    </source>
</evidence>
<dbReference type="Pfam" id="PF07690">
    <property type="entry name" value="MFS_1"/>
    <property type="match status" value="1"/>
</dbReference>
<evidence type="ECO:0000256" key="2">
    <source>
        <dbReference type="ARBA" id="ARBA00022692"/>
    </source>
</evidence>
<evidence type="ECO:0000256" key="1">
    <source>
        <dbReference type="ARBA" id="ARBA00004651"/>
    </source>
</evidence>
<dbReference type="PANTHER" id="PTHR23514:SF13">
    <property type="entry name" value="INNER MEMBRANE PROTEIN YBJJ"/>
    <property type="match status" value="1"/>
</dbReference>
<proteinExistence type="predicted"/>
<dbReference type="SUPFAM" id="SSF103473">
    <property type="entry name" value="MFS general substrate transporter"/>
    <property type="match status" value="1"/>
</dbReference>
<dbReference type="EMBL" id="JACCHJ010000001">
    <property type="protein sequence ID" value="NYK10268.1"/>
    <property type="molecule type" value="Genomic_DNA"/>
</dbReference>
<evidence type="ECO:0000313" key="8">
    <source>
        <dbReference type="Proteomes" id="UP000521075"/>
    </source>
</evidence>
<keyword evidence="4 5" id="KW-0472">Membrane</keyword>
<gene>
    <name evidence="7" type="ORF">HNR14_002149</name>
</gene>
<keyword evidence="2 5" id="KW-0812">Transmembrane</keyword>
<feature type="domain" description="Major facilitator superfamily (MFS) profile" evidence="6">
    <location>
        <begin position="1"/>
        <end position="400"/>
    </location>
</feature>
<dbReference type="InterPro" id="IPR036259">
    <property type="entry name" value="MFS_trans_sf"/>
</dbReference>
<organism evidence="7 8">
    <name type="scientific">Leifsonia naganoensis</name>
    <dbReference type="NCBI Taxonomy" id="150025"/>
    <lineage>
        <taxon>Bacteria</taxon>
        <taxon>Bacillati</taxon>
        <taxon>Actinomycetota</taxon>
        <taxon>Actinomycetes</taxon>
        <taxon>Micrococcales</taxon>
        <taxon>Microbacteriaceae</taxon>
        <taxon>Leifsonia</taxon>
    </lineage>
</organism>
<dbReference type="PANTHER" id="PTHR23514">
    <property type="entry name" value="BYPASS OF STOP CODON PROTEIN 6"/>
    <property type="match status" value="1"/>
</dbReference>
<dbReference type="InterPro" id="IPR011701">
    <property type="entry name" value="MFS"/>
</dbReference>
<feature type="transmembrane region" description="Helical" evidence="5">
    <location>
        <begin position="79"/>
        <end position="100"/>
    </location>
</feature>
<dbReference type="Proteomes" id="UP000521075">
    <property type="component" value="Unassembled WGS sequence"/>
</dbReference>
<name>A0A853DP58_9MICO</name>
<dbReference type="InterPro" id="IPR051788">
    <property type="entry name" value="MFS_Transporter"/>
</dbReference>
<feature type="transmembrane region" description="Helical" evidence="5">
    <location>
        <begin position="106"/>
        <end position="125"/>
    </location>
</feature>
<dbReference type="GO" id="GO:0005886">
    <property type="term" value="C:plasma membrane"/>
    <property type="evidence" value="ECO:0007669"/>
    <property type="project" value="UniProtKB-SubCell"/>
</dbReference>
<feature type="transmembrane region" description="Helical" evidence="5">
    <location>
        <begin position="52"/>
        <end position="72"/>
    </location>
</feature>
<feature type="transmembrane region" description="Helical" evidence="5">
    <location>
        <begin position="12"/>
        <end position="32"/>
    </location>
</feature>
<comment type="caution">
    <text evidence="7">The sequence shown here is derived from an EMBL/GenBank/DDBJ whole genome shotgun (WGS) entry which is preliminary data.</text>
</comment>
<dbReference type="CDD" id="cd17393">
    <property type="entry name" value="MFS_MosC_like"/>
    <property type="match status" value="1"/>
</dbReference>
<feature type="transmembrane region" description="Helical" evidence="5">
    <location>
        <begin position="146"/>
        <end position="167"/>
    </location>
</feature>
<feature type="transmembrane region" description="Helical" evidence="5">
    <location>
        <begin position="289"/>
        <end position="306"/>
    </location>
</feature>
<evidence type="ECO:0000256" key="5">
    <source>
        <dbReference type="SAM" id="Phobius"/>
    </source>
</evidence>
<protein>
    <submittedName>
        <fullName evidence="7">MFS family permease</fullName>
    </submittedName>
</protein>
<feature type="transmembrane region" description="Helical" evidence="5">
    <location>
        <begin position="173"/>
        <end position="195"/>
    </location>
</feature>
<reference evidence="7 8" key="1">
    <citation type="submission" date="2020-07" db="EMBL/GenBank/DDBJ databases">
        <title>Sequencing the genomes of 1000 actinobacteria strains.</title>
        <authorList>
            <person name="Klenk H.-P."/>
        </authorList>
    </citation>
    <scope>NUCLEOTIDE SEQUENCE [LARGE SCALE GENOMIC DNA]</scope>
    <source>
        <strain evidence="7 8">DSM 15166</strain>
    </source>
</reference>
<dbReference type="Gene3D" id="1.20.1250.20">
    <property type="entry name" value="MFS general substrate transporter like domains"/>
    <property type="match status" value="2"/>
</dbReference>
<feature type="transmembrane region" description="Helical" evidence="5">
    <location>
        <begin position="343"/>
        <end position="361"/>
    </location>
</feature>
<evidence type="ECO:0000259" key="6">
    <source>
        <dbReference type="PROSITE" id="PS50850"/>
    </source>
</evidence>
<feature type="transmembrane region" description="Helical" evidence="5">
    <location>
        <begin position="373"/>
        <end position="395"/>
    </location>
</feature>
<dbReference type="AlphaFoldDB" id="A0A853DP58"/>